<evidence type="ECO:0000256" key="1">
    <source>
        <dbReference type="ARBA" id="ARBA00022801"/>
    </source>
</evidence>
<gene>
    <name evidence="3" type="ORF">B2J93_6488</name>
</gene>
<dbReference type="PANTHER" id="PTHR48081:SF31">
    <property type="entry name" value="STERYL ACETYL HYDROLASE MUG81-RELATED"/>
    <property type="match status" value="1"/>
</dbReference>
<dbReference type="PANTHER" id="PTHR48081">
    <property type="entry name" value="AB HYDROLASE SUPERFAMILY PROTEIN C4A8.06C"/>
    <property type="match status" value="1"/>
</dbReference>
<protein>
    <recommendedName>
        <fullName evidence="2">Alpha/beta hydrolase fold-3 domain-containing protein</fullName>
    </recommendedName>
</protein>
<organism evidence="3 4">
    <name type="scientific">Diplocarpon coronariae</name>
    <dbReference type="NCBI Taxonomy" id="2795749"/>
    <lineage>
        <taxon>Eukaryota</taxon>
        <taxon>Fungi</taxon>
        <taxon>Dikarya</taxon>
        <taxon>Ascomycota</taxon>
        <taxon>Pezizomycotina</taxon>
        <taxon>Leotiomycetes</taxon>
        <taxon>Helotiales</taxon>
        <taxon>Drepanopezizaceae</taxon>
        <taxon>Diplocarpon</taxon>
    </lineage>
</organism>
<dbReference type="STRING" id="503106.A0A218Z5X7"/>
<keyword evidence="4" id="KW-1185">Reference proteome</keyword>
<evidence type="ECO:0000259" key="2">
    <source>
        <dbReference type="Pfam" id="PF07859"/>
    </source>
</evidence>
<feature type="domain" description="Alpha/beta hydrolase fold-3" evidence="2">
    <location>
        <begin position="85"/>
        <end position="294"/>
    </location>
</feature>
<dbReference type="EMBL" id="MZNU01000219">
    <property type="protein sequence ID" value="OWP02655.1"/>
    <property type="molecule type" value="Genomic_DNA"/>
</dbReference>
<dbReference type="Proteomes" id="UP000242519">
    <property type="component" value="Unassembled WGS sequence"/>
</dbReference>
<dbReference type="Pfam" id="PF07859">
    <property type="entry name" value="Abhydrolase_3"/>
    <property type="match status" value="1"/>
</dbReference>
<comment type="caution">
    <text evidence="3">The sequence shown here is derived from an EMBL/GenBank/DDBJ whole genome shotgun (WGS) entry which is preliminary data.</text>
</comment>
<dbReference type="SUPFAM" id="SSF53474">
    <property type="entry name" value="alpha/beta-Hydrolases"/>
    <property type="match status" value="1"/>
</dbReference>
<dbReference type="InterPro" id="IPR029058">
    <property type="entry name" value="AB_hydrolase_fold"/>
</dbReference>
<dbReference type="InParanoid" id="A0A218Z5X7"/>
<name>A0A218Z5X7_9HELO</name>
<dbReference type="GO" id="GO:0016787">
    <property type="term" value="F:hydrolase activity"/>
    <property type="evidence" value="ECO:0007669"/>
    <property type="project" value="UniProtKB-KW"/>
</dbReference>
<reference evidence="3 4" key="1">
    <citation type="submission" date="2017-04" db="EMBL/GenBank/DDBJ databases">
        <title>Draft genome sequence of Marssonina coronaria NL1: causal agent of apple blotch.</title>
        <authorList>
            <person name="Cheng Q."/>
        </authorList>
    </citation>
    <scope>NUCLEOTIDE SEQUENCE [LARGE SCALE GENOMIC DNA]</scope>
    <source>
        <strain evidence="3 4">NL1</strain>
    </source>
</reference>
<dbReference type="InterPro" id="IPR013094">
    <property type="entry name" value="AB_hydrolase_3"/>
</dbReference>
<dbReference type="Gene3D" id="3.40.50.1820">
    <property type="entry name" value="alpha/beta hydrolase"/>
    <property type="match status" value="1"/>
</dbReference>
<accession>A0A218Z5X7</accession>
<keyword evidence="1" id="KW-0378">Hydrolase</keyword>
<evidence type="ECO:0000313" key="4">
    <source>
        <dbReference type="Proteomes" id="UP000242519"/>
    </source>
</evidence>
<sequence length="360" mass="39213">MADLKSSSKSSSYRSQKATVADLSLGEKLDVVPAIISTVNSYLSIPTDDTYAKVCKRRGQPPSSEVLEDGTKAHWIGKKRAEKLVINFHGGGYVLPASDQMFEFMFQVVEGLNSKGKDAACLFLAYDLAPGAIYPRQLQQAAALLTHVLHTLHYPPSSILITGDSAGANLCMALLSHISYPHPSTELRIQKVELGGEKLLGVVLISPWISFETANQSFGENEWKDCVSTQAGTSWSSAFLACPWPHAGHKDAYNEALSAPPSWWTHLPVSSMLVMCGSEEVLRDGIVKFEANLRDGLALASKDSERGEAGQNGKGGTELDFHVVKGEYHDQPNVDLHLGYKERDEGQTARIVKSWLGSKL</sequence>
<proteinExistence type="predicted"/>
<evidence type="ECO:0000313" key="3">
    <source>
        <dbReference type="EMBL" id="OWP02655.1"/>
    </source>
</evidence>
<dbReference type="AlphaFoldDB" id="A0A218Z5X7"/>
<dbReference type="OrthoDB" id="2152029at2759"/>
<dbReference type="InterPro" id="IPR050300">
    <property type="entry name" value="GDXG_lipolytic_enzyme"/>
</dbReference>